<feature type="region of interest" description="Disordered" evidence="1">
    <location>
        <begin position="51"/>
        <end position="86"/>
    </location>
</feature>
<accession>A0A4T0B2F2</accession>
<sequence>MKFSAVFVGAFAALAAAQGSQISSAVSSVASSAISSGSSAASSAVSSATERSSSSASAGSSASSSGASATSSSQSSASSSGSASGSMTTTSIHTTTIFYQYPNTFHKPVSPTLLGSTVVTSTQGQTSSYSLPSGASTFDVTVSNVTTTYTSTNTFHGAVSKSWLVTTSYEVRNFVVSACGLLHLVQFFSIAALDGVFFRPQRTLSHVACDRTGTKCKLTHAAPIFQSSNQANFTLQTTMGLPTSTQSEGSAAKLGVGAFGAFALGAAALL</sequence>
<comment type="caution">
    <text evidence="3">The sequence shown here is derived from an EMBL/GenBank/DDBJ whole genome shotgun (WGS) entry which is preliminary data.</text>
</comment>
<gene>
    <name evidence="3" type="ORF">D6C78_10880</name>
</gene>
<feature type="signal peptide" evidence="2">
    <location>
        <begin position="1"/>
        <end position="19"/>
    </location>
</feature>
<evidence type="ECO:0000256" key="2">
    <source>
        <dbReference type="SAM" id="SignalP"/>
    </source>
</evidence>
<proteinExistence type="predicted"/>
<organism evidence="3 4">
    <name type="scientific">Aureobasidium pullulans</name>
    <name type="common">Black yeast</name>
    <name type="synonym">Pullularia pullulans</name>
    <dbReference type="NCBI Taxonomy" id="5580"/>
    <lineage>
        <taxon>Eukaryota</taxon>
        <taxon>Fungi</taxon>
        <taxon>Dikarya</taxon>
        <taxon>Ascomycota</taxon>
        <taxon>Pezizomycotina</taxon>
        <taxon>Dothideomycetes</taxon>
        <taxon>Dothideomycetidae</taxon>
        <taxon>Dothideales</taxon>
        <taxon>Saccotheciaceae</taxon>
        <taxon>Aureobasidium</taxon>
    </lineage>
</organism>
<protein>
    <submittedName>
        <fullName evidence="3">Uncharacterized protein</fullName>
    </submittedName>
</protein>
<evidence type="ECO:0000313" key="3">
    <source>
        <dbReference type="EMBL" id="TIA28136.1"/>
    </source>
</evidence>
<dbReference type="Proteomes" id="UP000308724">
    <property type="component" value="Unassembled WGS sequence"/>
</dbReference>
<dbReference type="AlphaFoldDB" id="A0A4T0B2F2"/>
<reference evidence="3 4" key="1">
    <citation type="submission" date="2018-10" db="EMBL/GenBank/DDBJ databases">
        <title>Fifty Aureobasidium pullulans genomes reveal a recombining polyextremotolerant generalist.</title>
        <authorList>
            <person name="Gostincar C."/>
            <person name="Turk M."/>
            <person name="Zajc J."/>
            <person name="Gunde-Cimerman N."/>
        </authorList>
    </citation>
    <scope>NUCLEOTIDE SEQUENCE [LARGE SCALE GENOMIC DNA]</scope>
    <source>
        <strain evidence="3 4">EXF-1645</strain>
    </source>
</reference>
<evidence type="ECO:0000256" key="1">
    <source>
        <dbReference type="SAM" id="MobiDB-lite"/>
    </source>
</evidence>
<evidence type="ECO:0000313" key="4">
    <source>
        <dbReference type="Proteomes" id="UP000308724"/>
    </source>
</evidence>
<name>A0A4T0B2F2_AURPU</name>
<keyword evidence="2" id="KW-0732">Signal</keyword>
<feature type="chain" id="PRO_5020501147" evidence="2">
    <location>
        <begin position="20"/>
        <end position="270"/>
    </location>
</feature>
<dbReference type="EMBL" id="QZBZ01000652">
    <property type="protein sequence ID" value="TIA28136.1"/>
    <property type="molecule type" value="Genomic_DNA"/>
</dbReference>